<proteinExistence type="predicted"/>
<evidence type="ECO:0008006" key="4">
    <source>
        <dbReference type="Google" id="ProtNLM"/>
    </source>
</evidence>
<evidence type="ECO:0000313" key="2">
    <source>
        <dbReference type="EMBL" id="MEN2791570.1"/>
    </source>
</evidence>
<gene>
    <name evidence="2" type="ORF">ABC974_18185</name>
</gene>
<accession>A0ABU9Y6Y0</accession>
<keyword evidence="3" id="KW-1185">Reference proteome</keyword>
<feature type="region of interest" description="Disordered" evidence="1">
    <location>
        <begin position="192"/>
        <end position="221"/>
    </location>
</feature>
<protein>
    <recommendedName>
        <fullName evidence="4">Peptidase</fullName>
    </recommendedName>
</protein>
<evidence type="ECO:0000256" key="1">
    <source>
        <dbReference type="SAM" id="MobiDB-lite"/>
    </source>
</evidence>
<reference evidence="2 3" key="1">
    <citation type="submission" date="2024-05" db="EMBL/GenBank/DDBJ databases">
        <authorList>
            <person name="Liu Q."/>
            <person name="Xin Y.-H."/>
        </authorList>
    </citation>
    <scope>NUCLEOTIDE SEQUENCE [LARGE SCALE GENOMIC DNA]</scope>
    <source>
        <strain evidence="2 3">CGMCC 1.10181</strain>
    </source>
</reference>
<feature type="compositionally biased region" description="Acidic residues" evidence="1">
    <location>
        <begin position="39"/>
        <end position="49"/>
    </location>
</feature>
<dbReference type="EMBL" id="JBDIME010000018">
    <property type="protein sequence ID" value="MEN2791570.1"/>
    <property type="molecule type" value="Genomic_DNA"/>
</dbReference>
<sequence length="221" mass="23363">MIDDMTMTPGAGTDSEPPAGDFDDAPSALNGNGPGQGDAAEETGDDFEGEGGHEVPESYQLEAPEGFAIDPEALAIATPVFRELGLSNDQASKLMPVAAQFAQGLSDKLNAQILSQVRADRKAWLDTAMADREIGGAHWKETLAKGAFALDNLGFPKGSPFRVLLDESGLGNHPEMIRAWAKVGRAIGEDGDFVRGAGTPHSRRDTAETLYPNDARRPSTA</sequence>
<organism evidence="2 3">
    <name type="scientific">Sphingomonas oligophenolica</name>
    <dbReference type="NCBI Taxonomy" id="301154"/>
    <lineage>
        <taxon>Bacteria</taxon>
        <taxon>Pseudomonadati</taxon>
        <taxon>Pseudomonadota</taxon>
        <taxon>Alphaproteobacteria</taxon>
        <taxon>Sphingomonadales</taxon>
        <taxon>Sphingomonadaceae</taxon>
        <taxon>Sphingomonas</taxon>
    </lineage>
</organism>
<evidence type="ECO:0000313" key="3">
    <source>
        <dbReference type="Proteomes" id="UP001419910"/>
    </source>
</evidence>
<comment type="caution">
    <text evidence="2">The sequence shown here is derived from an EMBL/GenBank/DDBJ whole genome shotgun (WGS) entry which is preliminary data.</text>
</comment>
<dbReference type="Proteomes" id="UP001419910">
    <property type="component" value="Unassembled WGS sequence"/>
</dbReference>
<feature type="region of interest" description="Disordered" evidence="1">
    <location>
        <begin position="1"/>
        <end position="56"/>
    </location>
</feature>
<dbReference type="RefSeq" id="WP_343892567.1">
    <property type="nucleotide sequence ID" value="NZ_BAAAEH010000060.1"/>
</dbReference>
<name>A0ABU9Y6Y0_9SPHN</name>